<feature type="repeat" description="PPR" evidence="2">
    <location>
        <begin position="445"/>
        <end position="479"/>
    </location>
</feature>
<feature type="repeat" description="PPR" evidence="2">
    <location>
        <begin position="414"/>
        <end position="444"/>
    </location>
</feature>
<dbReference type="Gene3D" id="1.25.40.10">
    <property type="entry name" value="Tetratricopeptide repeat domain"/>
    <property type="match status" value="5"/>
</dbReference>
<evidence type="ECO:0000256" key="2">
    <source>
        <dbReference type="PROSITE-ProRule" id="PRU00708"/>
    </source>
</evidence>
<feature type="repeat" description="PPR" evidence="2">
    <location>
        <begin position="748"/>
        <end position="782"/>
    </location>
</feature>
<evidence type="ECO:0008006" key="5">
    <source>
        <dbReference type="Google" id="ProtNLM"/>
    </source>
</evidence>
<reference evidence="3" key="1">
    <citation type="submission" date="2024-02" db="EMBL/GenBank/DDBJ databases">
        <authorList>
            <consortium name="ELIXIR-Norway"/>
            <consortium name="Elixir Norway"/>
        </authorList>
    </citation>
    <scope>NUCLEOTIDE SEQUENCE</scope>
</reference>
<keyword evidence="1" id="KW-0677">Repeat</keyword>
<feature type="repeat" description="PPR" evidence="2">
    <location>
        <begin position="344"/>
        <end position="378"/>
    </location>
</feature>
<dbReference type="EMBL" id="OZ019895">
    <property type="protein sequence ID" value="CAK9219579.1"/>
    <property type="molecule type" value="Genomic_DNA"/>
</dbReference>
<feature type="repeat" description="PPR" evidence="2">
    <location>
        <begin position="616"/>
        <end position="646"/>
    </location>
</feature>
<name>A0ABP0UDU4_9BRYO</name>
<dbReference type="PANTHER" id="PTHR24015">
    <property type="entry name" value="OS07G0578800 PROTEIN-RELATED"/>
    <property type="match status" value="1"/>
</dbReference>
<organism evidence="3 4">
    <name type="scientific">Sphagnum troendelagicum</name>
    <dbReference type="NCBI Taxonomy" id="128251"/>
    <lineage>
        <taxon>Eukaryota</taxon>
        <taxon>Viridiplantae</taxon>
        <taxon>Streptophyta</taxon>
        <taxon>Embryophyta</taxon>
        <taxon>Bryophyta</taxon>
        <taxon>Sphagnophytina</taxon>
        <taxon>Sphagnopsida</taxon>
        <taxon>Sphagnales</taxon>
        <taxon>Sphagnaceae</taxon>
        <taxon>Sphagnum</taxon>
    </lineage>
</organism>
<evidence type="ECO:0000313" key="4">
    <source>
        <dbReference type="Proteomes" id="UP001497512"/>
    </source>
</evidence>
<dbReference type="Pfam" id="PF01535">
    <property type="entry name" value="PPR"/>
    <property type="match status" value="3"/>
</dbReference>
<feature type="repeat" description="PPR" evidence="2">
    <location>
        <begin position="243"/>
        <end position="277"/>
    </location>
</feature>
<dbReference type="NCBIfam" id="TIGR00756">
    <property type="entry name" value="PPR"/>
    <property type="match status" value="13"/>
</dbReference>
<sequence length="885" mass="98184">MCSLVGEVQVVSAGRRIPSSEGIKWLSRPVRILVYWPAVHCRYPQQFLQSPAALPSAQLRSEIKGTLSADSDGKKMIVEKLWQEFFVDPSQWWDNRPEKANARYPDFKHKKTQKALWLNSKFNPLWVQAELAVITPGTLQSSIFSWNARLAKHAKAGQYDEMMELFQQLQQEGIVPDKFTFARMLHACAGLRALEKGRHIHTQIIVSGCETDKYVGDSLVDMYAKCGSMEEAWRVFNSMLKHGMIAWNAMILGLVKCGQGQEALALSQRMQQEGVQPDPVTFIGILNACASLRALEEGKCIHEQIIKSSFDSNVNVTTRIINMYVKCGSMEDAFKVFHNMPARDVVVWNVMILGYVKCGQGQKALALYEEMQREGVKPNSVTFVGAINACASIIALEQARHIHKQIIDCGCESNLFVGSSLVDMYAKCGRIEDACSVFNRMPTRGVVAWNAMIFGKVKCGQGQKALALFQQMQQEGVQPDFITFLGVLSACARIEVLEEGRCVHQQIIESGFESNAFVGSSLVDMYAKCGSIEDAWRVFDQMLTRDVITWNAIILGYVKCGQGHKALALFQQMQQEGIEPDSVTLVGVLKACASLEALREGRCAHEEITRRRLNLDVFLGSSLVDMYAKCGSIEDASKVFNEMPSHDTVAWSAMISGHVKCGEGQKGLELFHQMQQEGVEPDTATFLGVLNACAIVMALEEGRRVEKEIHKRGYGSDEFVVSGLVDMYAKCGSIEDAYRVFNKTCTWDVASWNAMLGGYAMHGHAQEALGHFERMCKEGVMIDNVTFTSLLSGCSHAGLLDEGLQYFESMGFVYNKSPTVEHYACMVDLLGRAGFLNEAEGLITTMLCQPSVSVWKALLSACRVHGDVDMGERIARRVSGGGLCK</sequence>
<dbReference type="Proteomes" id="UP001497512">
    <property type="component" value="Chromosome 3"/>
</dbReference>
<dbReference type="InterPro" id="IPR046960">
    <property type="entry name" value="PPR_At4g14850-like_plant"/>
</dbReference>
<dbReference type="PANTHER" id="PTHR24015:SF548">
    <property type="entry name" value="OS08G0340900 PROTEIN"/>
    <property type="match status" value="1"/>
</dbReference>
<feature type="repeat" description="PPR" evidence="2">
    <location>
        <begin position="546"/>
        <end position="580"/>
    </location>
</feature>
<protein>
    <recommendedName>
        <fullName evidence="5">Pentatricopeptide repeat-containing protein</fullName>
    </recommendedName>
</protein>
<dbReference type="Pfam" id="PF13041">
    <property type="entry name" value="PPR_2"/>
    <property type="match status" value="7"/>
</dbReference>
<dbReference type="PROSITE" id="PS51375">
    <property type="entry name" value="PPR"/>
    <property type="match status" value="11"/>
</dbReference>
<accession>A0ABP0UDU4</accession>
<proteinExistence type="predicted"/>
<dbReference type="InterPro" id="IPR002885">
    <property type="entry name" value="PPR_rpt"/>
</dbReference>
<feature type="repeat" description="PPR" evidence="2">
    <location>
        <begin position="142"/>
        <end position="176"/>
    </location>
</feature>
<dbReference type="SUPFAM" id="SSF48452">
    <property type="entry name" value="TPR-like"/>
    <property type="match status" value="1"/>
</dbReference>
<feature type="repeat" description="PPR" evidence="2">
    <location>
        <begin position="515"/>
        <end position="545"/>
    </location>
</feature>
<gene>
    <name evidence="3" type="ORF">CSSPTR1EN2_LOCUS14648</name>
</gene>
<feature type="repeat" description="PPR" evidence="2">
    <location>
        <begin position="647"/>
        <end position="681"/>
    </location>
</feature>
<evidence type="ECO:0000256" key="1">
    <source>
        <dbReference type="ARBA" id="ARBA00022737"/>
    </source>
</evidence>
<feature type="repeat" description="PPR" evidence="2">
    <location>
        <begin position="212"/>
        <end position="242"/>
    </location>
</feature>
<dbReference type="InterPro" id="IPR011990">
    <property type="entry name" value="TPR-like_helical_dom_sf"/>
</dbReference>
<keyword evidence="4" id="KW-1185">Reference proteome</keyword>
<evidence type="ECO:0000313" key="3">
    <source>
        <dbReference type="EMBL" id="CAK9219579.1"/>
    </source>
</evidence>